<dbReference type="PANTHER" id="PTHR38696">
    <property type="entry name" value="MEDIATOR OF RNA POLYMERASE II TRANSCRIPTION SUBUNIT 13"/>
    <property type="match status" value="1"/>
</dbReference>
<protein>
    <submittedName>
        <fullName evidence="2">Uncharacterized protein</fullName>
    </submittedName>
</protein>
<evidence type="ECO:0000313" key="3">
    <source>
        <dbReference type="Proteomes" id="UP000054350"/>
    </source>
</evidence>
<organism evidence="2 3">
    <name type="scientific">Allomyces macrogynus (strain ATCC 38327)</name>
    <name type="common">Allomyces javanicus var. macrogynus</name>
    <dbReference type="NCBI Taxonomy" id="578462"/>
    <lineage>
        <taxon>Eukaryota</taxon>
        <taxon>Fungi</taxon>
        <taxon>Fungi incertae sedis</taxon>
        <taxon>Blastocladiomycota</taxon>
        <taxon>Blastocladiomycetes</taxon>
        <taxon>Blastocladiales</taxon>
        <taxon>Blastocladiaceae</taxon>
        <taxon>Allomyces</taxon>
    </lineage>
</organism>
<feature type="compositionally biased region" description="Low complexity" evidence="1">
    <location>
        <begin position="61"/>
        <end position="79"/>
    </location>
</feature>
<sequence length="388" mass="40894">MMPSNPLHDDVVAAANGNSDGAALAETGATATCPSTPARRVSIRRRRLDPLVDPASVSAMLPLHTSPSTSPGLSPLRSPAAADAMTGLAASPTRTSAPSSPLRSPPPANAGATRVISLRKSDKLRLVGFATPEVAHLIQDFAAAGIELVRSKEHAERDPPYWQLRVAGDPWSATSGDSDHTIARRLLTIVLRGMLALGWRLAVVTDLDRAAHDKNVLVFLPFGARAGAGGMRRAVSAPMSPMSPSMPESPTAVTPILCSLGIDEEGTLRLVDAPPIVLDVVESALKHSWHHGIDKTRTYPASGLVKYVLAKDPWVSDQPAAQLLAATVIAHLHSRAGFHVYCSIKLNSAERTLVLARGLPWDRYSERAGSQGSSSSVASRTASQSSNA</sequence>
<gene>
    <name evidence="2" type="ORF">AMAG_09221</name>
</gene>
<dbReference type="OrthoDB" id="58379at2759"/>
<keyword evidence="3" id="KW-1185">Reference proteome</keyword>
<accession>A0A0L0SP61</accession>
<proteinExistence type="predicted"/>
<evidence type="ECO:0000313" key="2">
    <source>
        <dbReference type="EMBL" id="KNE64179.1"/>
    </source>
</evidence>
<name>A0A0L0SP61_ALLM3</name>
<feature type="region of interest" description="Disordered" evidence="1">
    <location>
        <begin position="365"/>
        <end position="388"/>
    </location>
</feature>
<dbReference type="VEuPathDB" id="FungiDB:AMAG_09221"/>
<dbReference type="EMBL" id="GG745344">
    <property type="protein sequence ID" value="KNE64179.1"/>
    <property type="molecule type" value="Genomic_DNA"/>
</dbReference>
<evidence type="ECO:0000256" key="1">
    <source>
        <dbReference type="SAM" id="MobiDB-lite"/>
    </source>
</evidence>
<reference evidence="3" key="2">
    <citation type="submission" date="2009-11" db="EMBL/GenBank/DDBJ databases">
        <title>The Genome Sequence of Allomyces macrogynus strain ATCC 38327.</title>
        <authorList>
            <consortium name="The Broad Institute Genome Sequencing Platform"/>
            <person name="Russ C."/>
            <person name="Cuomo C."/>
            <person name="Shea T."/>
            <person name="Young S.K."/>
            <person name="Zeng Q."/>
            <person name="Koehrsen M."/>
            <person name="Haas B."/>
            <person name="Borodovsky M."/>
            <person name="Guigo R."/>
            <person name="Alvarado L."/>
            <person name="Berlin A."/>
            <person name="Borenstein D."/>
            <person name="Chen Z."/>
            <person name="Engels R."/>
            <person name="Freedman E."/>
            <person name="Gellesch M."/>
            <person name="Goldberg J."/>
            <person name="Griggs A."/>
            <person name="Gujja S."/>
            <person name="Heiman D."/>
            <person name="Hepburn T."/>
            <person name="Howarth C."/>
            <person name="Jen D."/>
            <person name="Larson L."/>
            <person name="Lewis B."/>
            <person name="Mehta T."/>
            <person name="Park D."/>
            <person name="Pearson M."/>
            <person name="Roberts A."/>
            <person name="Saif S."/>
            <person name="Shenoy N."/>
            <person name="Sisk P."/>
            <person name="Stolte C."/>
            <person name="Sykes S."/>
            <person name="Walk T."/>
            <person name="White J."/>
            <person name="Yandava C."/>
            <person name="Burger G."/>
            <person name="Gray M.W."/>
            <person name="Holland P.W.H."/>
            <person name="King N."/>
            <person name="Lang F.B.F."/>
            <person name="Roger A.J."/>
            <person name="Ruiz-Trillo I."/>
            <person name="Lander E."/>
            <person name="Nusbaum C."/>
        </authorList>
    </citation>
    <scope>NUCLEOTIDE SEQUENCE [LARGE SCALE GENOMIC DNA]</scope>
    <source>
        <strain evidence="3">ATCC 38327</strain>
    </source>
</reference>
<feature type="region of interest" description="Disordered" evidence="1">
    <location>
        <begin position="59"/>
        <end position="112"/>
    </location>
</feature>
<feature type="compositionally biased region" description="Low complexity" evidence="1">
    <location>
        <begin position="367"/>
        <end position="388"/>
    </location>
</feature>
<feature type="compositionally biased region" description="Low complexity" evidence="1">
    <location>
        <begin position="88"/>
        <end position="102"/>
    </location>
</feature>
<dbReference type="PANTHER" id="PTHR38696:SF1">
    <property type="entry name" value="MEDIATOR OF RNA POLYMERASE II TRANSCRIPTION SUBUNIT 13"/>
    <property type="match status" value="1"/>
</dbReference>
<dbReference type="AlphaFoldDB" id="A0A0L0SP61"/>
<dbReference type="Proteomes" id="UP000054350">
    <property type="component" value="Unassembled WGS sequence"/>
</dbReference>
<reference evidence="2 3" key="1">
    <citation type="submission" date="2009-11" db="EMBL/GenBank/DDBJ databases">
        <title>Annotation of Allomyces macrogynus ATCC 38327.</title>
        <authorList>
            <consortium name="The Broad Institute Genome Sequencing Platform"/>
            <person name="Russ C."/>
            <person name="Cuomo C."/>
            <person name="Burger G."/>
            <person name="Gray M.W."/>
            <person name="Holland P.W.H."/>
            <person name="King N."/>
            <person name="Lang F.B.F."/>
            <person name="Roger A.J."/>
            <person name="Ruiz-Trillo I."/>
            <person name="Young S.K."/>
            <person name="Zeng Q."/>
            <person name="Gargeya S."/>
            <person name="Fitzgerald M."/>
            <person name="Haas B."/>
            <person name="Abouelleil A."/>
            <person name="Alvarado L."/>
            <person name="Arachchi H.M."/>
            <person name="Berlin A."/>
            <person name="Chapman S.B."/>
            <person name="Gearin G."/>
            <person name="Goldberg J."/>
            <person name="Griggs A."/>
            <person name="Gujja S."/>
            <person name="Hansen M."/>
            <person name="Heiman D."/>
            <person name="Howarth C."/>
            <person name="Larimer J."/>
            <person name="Lui A."/>
            <person name="MacDonald P.J.P."/>
            <person name="McCowen C."/>
            <person name="Montmayeur A."/>
            <person name="Murphy C."/>
            <person name="Neiman D."/>
            <person name="Pearson M."/>
            <person name="Priest M."/>
            <person name="Roberts A."/>
            <person name="Saif S."/>
            <person name="Shea T."/>
            <person name="Sisk P."/>
            <person name="Stolte C."/>
            <person name="Sykes S."/>
            <person name="Wortman J."/>
            <person name="Nusbaum C."/>
            <person name="Birren B."/>
        </authorList>
    </citation>
    <scope>NUCLEOTIDE SEQUENCE [LARGE SCALE GENOMIC DNA]</scope>
    <source>
        <strain evidence="2 3">ATCC 38327</strain>
    </source>
</reference>